<protein>
    <submittedName>
        <fullName evidence="1">Uncharacterized protein</fullName>
    </submittedName>
</protein>
<sequence length="76" mass="8948">MDHHGWGELADELHRLSLRQRWPQMSHLINDDVLHTFALIGTPQQVGRHLRRHDHRALLDLVLRRAPERPQLLAEA</sequence>
<dbReference type="Proteomes" id="UP001612741">
    <property type="component" value="Unassembled WGS sequence"/>
</dbReference>
<dbReference type="SUPFAM" id="SSF51679">
    <property type="entry name" value="Bacterial luciferase-like"/>
    <property type="match status" value="1"/>
</dbReference>
<reference evidence="1 2" key="1">
    <citation type="submission" date="2024-10" db="EMBL/GenBank/DDBJ databases">
        <title>The Natural Products Discovery Center: Release of the First 8490 Sequenced Strains for Exploring Actinobacteria Biosynthetic Diversity.</title>
        <authorList>
            <person name="Kalkreuter E."/>
            <person name="Kautsar S.A."/>
            <person name="Yang D."/>
            <person name="Bader C.D."/>
            <person name="Teijaro C.N."/>
            <person name="Fluegel L."/>
            <person name="Davis C.M."/>
            <person name="Simpson J.R."/>
            <person name="Lauterbach L."/>
            <person name="Steele A.D."/>
            <person name="Gui C."/>
            <person name="Meng S."/>
            <person name="Li G."/>
            <person name="Viehrig K."/>
            <person name="Ye F."/>
            <person name="Su P."/>
            <person name="Kiefer A.F."/>
            <person name="Nichols A."/>
            <person name="Cepeda A.J."/>
            <person name="Yan W."/>
            <person name="Fan B."/>
            <person name="Jiang Y."/>
            <person name="Adhikari A."/>
            <person name="Zheng C.-J."/>
            <person name="Schuster L."/>
            <person name="Cowan T.M."/>
            <person name="Smanski M.J."/>
            <person name="Chevrette M.G."/>
            <person name="De Carvalho L.P.S."/>
            <person name="Shen B."/>
        </authorList>
    </citation>
    <scope>NUCLEOTIDE SEQUENCE [LARGE SCALE GENOMIC DNA]</scope>
    <source>
        <strain evidence="1 2">NPDC050545</strain>
    </source>
</reference>
<keyword evidence="2" id="KW-1185">Reference proteome</keyword>
<dbReference type="RefSeq" id="WP_397083767.1">
    <property type="nucleotide sequence ID" value="NZ_JBITGY010000005.1"/>
</dbReference>
<accession>A0ABW7YUZ8</accession>
<gene>
    <name evidence="1" type="ORF">ACIBG2_20245</name>
</gene>
<evidence type="ECO:0000313" key="2">
    <source>
        <dbReference type="Proteomes" id="UP001612741"/>
    </source>
</evidence>
<name>A0ABW7YUZ8_9ACTN</name>
<comment type="caution">
    <text evidence="1">The sequence shown here is derived from an EMBL/GenBank/DDBJ whole genome shotgun (WGS) entry which is preliminary data.</text>
</comment>
<evidence type="ECO:0000313" key="1">
    <source>
        <dbReference type="EMBL" id="MFI6499731.1"/>
    </source>
</evidence>
<organism evidence="1 2">
    <name type="scientific">Nonomuraea typhae</name>
    <dbReference type="NCBI Taxonomy" id="2603600"/>
    <lineage>
        <taxon>Bacteria</taxon>
        <taxon>Bacillati</taxon>
        <taxon>Actinomycetota</taxon>
        <taxon>Actinomycetes</taxon>
        <taxon>Streptosporangiales</taxon>
        <taxon>Streptosporangiaceae</taxon>
        <taxon>Nonomuraea</taxon>
    </lineage>
</organism>
<dbReference type="InterPro" id="IPR036661">
    <property type="entry name" value="Luciferase-like_sf"/>
</dbReference>
<dbReference type="EMBL" id="JBITGY010000005">
    <property type="protein sequence ID" value="MFI6499731.1"/>
    <property type="molecule type" value="Genomic_DNA"/>
</dbReference>
<dbReference type="Gene3D" id="3.20.20.30">
    <property type="entry name" value="Luciferase-like domain"/>
    <property type="match status" value="1"/>
</dbReference>
<proteinExistence type="predicted"/>